<reference evidence="3" key="1">
    <citation type="submission" date="2016-11" db="EMBL/GenBank/DDBJ databases">
        <authorList>
            <person name="Varghese N."/>
            <person name="Submissions S."/>
        </authorList>
    </citation>
    <scope>NUCLEOTIDE SEQUENCE [LARGE SCALE GENOMIC DNA]</scope>
    <source>
        <strain evidence="3">DSM 22807</strain>
    </source>
</reference>
<dbReference type="InterPro" id="IPR007712">
    <property type="entry name" value="RelE/ParE_toxin"/>
</dbReference>
<keyword evidence="3" id="KW-1185">Reference proteome</keyword>
<accession>A0A1M6DWK2</accession>
<evidence type="ECO:0000313" key="3">
    <source>
        <dbReference type="Proteomes" id="UP000184232"/>
    </source>
</evidence>
<dbReference type="RefSeq" id="WP_072781870.1">
    <property type="nucleotide sequence ID" value="NZ_CP045292.1"/>
</dbReference>
<protein>
    <submittedName>
        <fullName evidence="2">Plasmid stabilization system protein ParE</fullName>
    </submittedName>
</protein>
<dbReference type="EMBL" id="FQZH01000001">
    <property type="protein sequence ID" value="SHI77510.1"/>
    <property type="molecule type" value="Genomic_DNA"/>
</dbReference>
<dbReference type="Pfam" id="PF05016">
    <property type="entry name" value="ParE_toxin"/>
    <property type="match status" value="1"/>
</dbReference>
<proteinExistence type="predicted"/>
<evidence type="ECO:0000256" key="1">
    <source>
        <dbReference type="ARBA" id="ARBA00022649"/>
    </source>
</evidence>
<evidence type="ECO:0000313" key="2">
    <source>
        <dbReference type="EMBL" id="SHI77510.1"/>
    </source>
</evidence>
<organism evidence="2 3">
    <name type="scientific">Flavobacterium haoranii</name>
    <dbReference type="NCBI Taxonomy" id="683124"/>
    <lineage>
        <taxon>Bacteria</taxon>
        <taxon>Pseudomonadati</taxon>
        <taxon>Bacteroidota</taxon>
        <taxon>Flavobacteriia</taxon>
        <taxon>Flavobacteriales</taxon>
        <taxon>Flavobacteriaceae</taxon>
        <taxon>Flavobacterium</taxon>
    </lineage>
</organism>
<dbReference type="Proteomes" id="UP000184232">
    <property type="component" value="Unassembled WGS sequence"/>
</dbReference>
<dbReference type="OrthoDB" id="1098070at2"/>
<dbReference type="InterPro" id="IPR035093">
    <property type="entry name" value="RelE/ParE_toxin_dom_sf"/>
</dbReference>
<name>A0A1M6DWK2_9FLAO</name>
<dbReference type="STRING" id="683124.SAMN05444337_0760"/>
<dbReference type="AlphaFoldDB" id="A0A1M6DWK2"/>
<dbReference type="Gene3D" id="3.30.2310.20">
    <property type="entry name" value="RelE-like"/>
    <property type="match status" value="1"/>
</dbReference>
<gene>
    <name evidence="2" type="ORF">SAMN05444337_0760</name>
</gene>
<sequence length="96" mass="11856">MRSIFWSETAKLDYWKNIDYLLENWTTTEAKHFIEQVDEVLQLLENGNLEFEPTHYKNVFRLVISKQITLFYRINQNQIELLRFWNNYQNPKKLKL</sequence>
<keyword evidence="1" id="KW-1277">Toxin-antitoxin system</keyword>